<comment type="caution">
    <text evidence="2">The sequence shown here is derived from an EMBL/GenBank/DDBJ whole genome shotgun (WGS) entry which is preliminary data.</text>
</comment>
<reference evidence="3" key="1">
    <citation type="submission" date="2013-03" db="EMBL/GenBank/DDBJ databases">
        <title>Draft genome sequence of Bacillus firmus DS1.</title>
        <authorList>
            <person name="Peng D."/>
            <person name="Zhu L."/>
            <person name="Sun M."/>
        </authorList>
    </citation>
    <scope>NUCLEOTIDE SEQUENCE [LARGE SCALE GENOMIC DNA]</scope>
    <source>
        <strain evidence="3">DS1</strain>
    </source>
</reference>
<name>W7KRX1_CYTFI</name>
<feature type="domain" description="Phosphoadenosine phosphosulphate reductase" evidence="1">
    <location>
        <begin position="4"/>
        <end position="101"/>
    </location>
</feature>
<dbReference type="Proteomes" id="UP000019270">
    <property type="component" value="Unassembled WGS sequence"/>
</dbReference>
<dbReference type="SUPFAM" id="SSF52402">
    <property type="entry name" value="Adenine nucleotide alpha hydrolases-like"/>
    <property type="match status" value="1"/>
</dbReference>
<dbReference type="RefSeq" id="WP_035332753.1">
    <property type="nucleotide sequence ID" value="NZ_APVL01000027.1"/>
</dbReference>
<reference evidence="2 3" key="2">
    <citation type="journal article" date="2016" name="Sci. Rep.">
        <title>A novel serine protease, Sep1, from Bacillus firmus DS-1 has nematicidal activity and degrades multiple intestinal-associated nematode proteins.</title>
        <authorList>
            <person name="Geng C."/>
            <person name="Nie X."/>
            <person name="Tang Z."/>
            <person name="Zhang Y."/>
            <person name="Lin J."/>
            <person name="Sun M."/>
            <person name="Peng D."/>
        </authorList>
    </citation>
    <scope>NUCLEOTIDE SEQUENCE [LARGE SCALE GENOMIC DNA]</scope>
    <source>
        <strain evidence="2 3">DS1</strain>
    </source>
</reference>
<dbReference type="OrthoDB" id="1032766at2"/>
<dbReference type="AlphaFoldDB" id="W7KRX1"/>
<dbReference type="GO" id="GO:0003824">
    <property type="term" value="F:catalytic activity"/>
    <property type="evidence" value="ECO:0007669"/>
    <property type="project" value="InterPro"/>
</dbReference>
<accession>W7KRX1</accession>
<dbReference type="PATRIC" id="fig|1307436.3.peg.4683"/>
<dbReference type="eggNOG" id="COG0175">
    <property type="taxonomic scope" value="Bacteria"/>
</dbReference>
<protein>
    <submittedName>
        <fullName evidence="2">Gp66</fullName>
    </submittedName>
</protein>
<dbReference type="EMBL" id="APVL01000027">
    <property type="protein sequence ID" value="EWG08873.1"/>
    <property type="molecule type" value="Genomic_DNA"/>
</dbReference>
<dbReference type="InterPro" id="IPR014729">
    <property type="entry name" value="Rossmann-like_a/b/a_fold"/>
</dbReference>
<dbReference type="Pfam" id="PF01507">
    <property type="entry name" value="PAPS_reduct"/>
    <property type="match status" value="1"/>
</dbReference>
<dbReference type="Gene3D" id="3.40.50.620">
    <property type="entry name" value="HUPs"/>
    <property type="match status" value="1"/>
</dbReference>
<organism evidence="2 3">
    <name type="scientific">Cytobacillus firmus DS1</name>
    <dbReference type="NCBI Taxonomy" id="1307436"/>
    <lineage>
        <taxon>Bacteria</taxon>
        <taxon>Bacillati</taxon>
        <taxon>Bacillota</taxon>
        <taxon>Bacilli</taxon>
        <taxon>Bacillales</taxon>
        <taxon>Bacillaceae</taxon>
        <taxon>Cytobacillus</taxon>
    </lineage>
</organism>
<proteinExistence type="predicted"/>
<evidence type="ECO:0000259" key="1">
    <source>
        <dbReference type="Pfam" id="PF01507"/>
    </source>
</evidence>
<gene>
    <name evidence="2" type="ORF">PBF_21953</name>
</gene>
<evidence type="ECO:0000313" key="2">
    <source>
        <dbReference type="EMBL" id="EWG08873.1"/>
    </source>
</evidence>
<dbReference type="InterPro" id="IPR002500">
    <property type="entry name" value="PAPS_reduct_dom"/>
</dbReference>
<sequence length="323" mass="37611">MQNHIIFFSGGKSSFSAADYVKTHFPDDNIVLYFTDTLWEDEDLYRFIYEASDKLELPMLIHSRGITPAQLMVQQKFMANNRVGTCSKELKMKVSSKYLKKGIVPDVEKWHNKHFLKAEDFITGATLYFGIGFEEMHREGPIRANWKPFEVEMPLIENIIDNDAILAKYGIRQPRMYDMQFSHNNCKGRCVKAGQGHFKNLLMKDEKTFIELMEQEIIISEYIRYCKQPAIKSGKLPDHMYKDVWEFVSSGRKSEKIINILSNTDYLKSKRRLLGEDNKGQPINKAYTFMKTLSLEELEKQPIQCDIWDIGGCGCFVEYEANE</sequence>
<evidence type="ECO:0000313" key="3">
    <source>
        <dbReference type="Proteomes" id="UP000019270"/>
    </source>
</evidence>